<sequence length="428" mass="50804">MEYYRIKYFKKKEYILRCVTLLKELRRGLDTKIPERRLNETLIFGSWNIREFDCNSKKFGPRKEDDFVYIAEIISRFDVLAIQEINDDLAPLQKVMRMLGDEYEYILTDVAAWKSGGNNERLGFIYDKRTVKFNGVAGELVLPQNMLIRNNDGVIERQFARTPFKCSFQAGWFKFKVTTVHIYYGKDSEKSNHFKRRVEEIDKVAKLISENAEKEGTKKDPSTKWFNPYNYFIVGDFNIVNENNVTYDALAKYGFETIKNRKGSNKDRTKFYDQISYYKTSNLDFDWKDSNRSTGRDHNNTDRIFNFFNYIYTEEQFPLFKTDVVNYITRNKAAFKDDIEKLKIKIEGIEAELALDTISKTRRKRIERQLEKAKETQTYTKNLVALKTEELTDFYLNSPWNTFQVSDHLPLWAEINIDKSDEYLDNSF</sequence>
<dbReference type="CDD" id="cd10283">
    <property type="entry name" value="MnuA_DNase1-like"/>
    <property type="match status" value="1"/>
</dbReference>
<dbReference type="GO" id="GO:0004527">
    <property type="term" value="F:exonuclease activity"/>
    <property type="evidence" value="ECO:0007669"/>
    <property type="project" value="UniProtKB-KW"/>
</dbReference>
<name>A0A1I1MTZ8_9FLAO</name>
<dbReference type="SUPFAM" id="SSF56219">
    <property type="entry name" value="DNase I-like"/>
    <property type="match status" value="1"/>
</dbReference>
<evidence type="ECO:0000313" key="2">
    <source>
        <dbReference type="Proteomes" id="UP000199439"/>
    </source>
</evidence>
<protein>
    <submittedName>
        <fullName evidence="1">Endonuclease/Exonuclease/phosphatase family protein</fullName>
    </submittedName>
</protein>
<organism evidence="1 2">
    <name type="scientific">Algibacter pectinivorans</name>
    <dbReference type="NCBI Taxonomy" id="870482"/>
    <lineage>
        <taxon>Bacteria</taxon>
        <taxon>Pseudomonadati</taxon>
        <taxon>Bacteroidota</taxon>
        <taxon>Flavobacteriia</taxon>
        <taxon>Flavobacteriales</taxon>
        <taxon>Flavobacteriaceae</taxon>
        <taxon>Algibacter</taxon>
    </lineage>
</organism>
<keyword evidence="1" id="KW-0540">Nuclease</keyword>
<keyword evidence="2" id="KW-1185">Reference proteome</keyword>
<dbReference type="AlphaFoldDB" id="A0A1I1MTZ8"/>
<keyword evidence="1" id="KW-0269">Exonuclease</keyword>
<keyword evidence="1" id="KW-0378">Hydrolase</keyword>
<dbReference type="STRING" id="870482.SAMN04487987_101519"/>
<proteinExistence type="predicted"/>
<accession>A0A1I1MTZ8</accession>
<gene>
    <name evidence="1" type="ORF">SAMN04487987_101519</name>
</gene>
<dbReference type="Gene3D" id="3.60.10.10">
    <property type="entry name" value="Endonuclease/exonuclease/phosphatase"/>
    <property type="match status" value="1"/>
</dbReference>
<dbReference type="InterPro" id="IPR036691">
    <property type="entry name" value="Endo/exonu/phosph_ase_sf"/>
</dbReference>
<dbReference type="Proteomes" id="UP000199439">
    <property type="component" value="Unassembled WGS sequence"/>
</dbReference>
<dbReference type="OrthoDB" id="5500612at2"/>
<keyword evidence="1" id="KW-0255">Endonuclease</keyword>
<reference evidence="2" key="1">
    <citation type="submission" date="2016-10" db="EMBL/GenBank/DDBJ databases">
        <authorList>
            <person name="Varghese N."/>
            <person name="Submissions S."/>
        </authorList>
    </citation>
    <scope>NUCLEOTIDE SEQUENCE [LARGE SCALE GENOMIC DNA]</scope>
    <source>
        <strain evidence="2">DSM 25730</strain>
    </source>
</reference>
<dbReference type="GO" id="GO:0004519">
    <property type="term" value="F:endonuclease activity"/>
    <property type="evidence" value="ECO:0007669"/>
    <property type="project" value="UniProtKB-KW"/>
</dbReference>
<dbReference type="EMBL" id="FOMI01000001">
    <property type="protein sequence ID" value="SFC88616.1"/>
    <property type="molecule type" value="Genomic_DNA"/>
</dbReference>
<evidence type="ECO:0000313" key="1">
    <source>
        <dbReference type="EMBL" id="SFC88616.1"/>
    </source>
</evidence>
<dbReference type="RefSeq" id="WP_092848619.1">
    <property type="nucleotide sequence ID" value="NZ_FOMI01000001.1"/>
</dbReference>